<evidence type="ECO:0000313" key="3">
    <source>
        <dbReference type="Proteomes" id="UP000306196"/>
    </source>
</evidence>
<accession>A0A5R8K7E6</accession>
<keyword evidence="1" id="KW-0732">Signal</keyword>
<organism evidence="2 3">
    <name type="scientific">Phragmitibacter flavus</name>
    <dbReference type="NCBI Taxonomy" id="2576071"/>
    <lineage>
        <taxon>Bacteria</taxon>
        <taxon>Pseudomonadati</taxon>
        <taxon>Verrucomicrobiota</taxon>
        <taxon>Verrucomicrobiia</taxon>
        <taxon>Verrucomicrobiales</taxon>
        <taxon>Verrucomicrobiaceae</taxon>
        <taxon>Phragmitibacter</taxon>
    </lineage>
</organism>
<proteinExistence type="predicted"/>
<feature type="chain" id="PRO_5024321671" description="DUF2796 domain-containing protein" evidence="1">
    <location>
        <begin position="21"/>
        <end position="164"/>
    </location>
</feature>
<evidence type="ECO:0000313" key="2">
    <source>
        <dbReference type="EMBL" id="TLD68273.1"/>
    </source>
</evidence>
<dbReference type="AlphaFoldDB" id="A0A5R8K7E6"/>
<feature type="signal peptide" evidence="1">
    <location>
        <begin position="1"/>
        <end position="20"/>
    </location>
</feature>
<dbReference type="Proteomes" id="UP000306196">
    <property type="component" value="Unassembled WGS sequence"/>
</dbReference>
<evidence type="ECO:0000256" key="1">
    <source>
        <dbReference type="SAM" id="SignalP"/>
    </source>
</evidence>
<evidence type="ECO:0008006" key="4">
    <source>
        <dbReference type="Google" id="ProtNLM"/>
    </source>
</evidence>
<reference evidence="2 3" key="1">
    <citation type="submission" date="2019-05" db="EMBL/GenBank/DDBJ databases">
        <title>Verrucobacter flavum gen. nov., sp. nov. a new member of the family Verrucomicrobiaceae.</title>
        <authorList>
            <person name="Szuroczki S."/>
            <person name="Abbaszade G."/>
            <person name="Szabo A."/>
            <person name="Felfoldi T."/>
            <person name="Schumann P."/>
            <person name="Boka K."/>
            <person name="Keki Z."/>
            <person name="Toumi M."/>
            <person name="Toth E."/>
        </authorList>
    </citation>
    <scope>NUCLEOTIDE SEQUENCE [LARGE SCALE GENOMIC DNA]</scope>
    <source>
        <strain evidence="2 3">MG-N-17</strain>
    </source>
</reference>
<dbReference type="RefSeq" id="WP_138088764.1">
    <property type="nucleotide sequence ID" value="NZ_VAUV01000028.1"/>
</dbReference>
<sequence>MKSTILTLGLLVASLSFSNAADKKHDHDHDHDHKHEAEVGPTGGRILHEVDPHAEFFVNKDKKIEIRFLNDKDKVVAPTTQVVTVTTGTRKKPVKLTFVKDGEKLVSEQTIPDGNNNPTVVQIRSNAEAKAVTEKFNLNLDKCPTSGHPEYALGDHSHDHDHKH</sequence>
<gene>
    <name evidence="2" type="ORF">FEM03_23420</name>
</gene>
<protein>
    <recommendedName>
        <fullName evidence="4">DUF2796 domain-containing protein</fullName>
    </recommendedName>
</protein>
<dbReference type="OrthoDB" id="195361at2"/>
<name>A0A5R8K7E6_9BACT</name>
<comment type="caution">
    <text evidence="2">The sequence shown here is derived from an EMBL/GenBank/DDBJ whole genome shotgun (WGS) entry which is preliminary data.</text>
</comment>
<dbReference type="EMBL" id="VAUV01000028">
    <property type="protein sequence ID" value="TLD68273.1"/>
    <property type="molecule type" value="Genomic_DNA"/>
</dbReference>
<keyword evidence="3" id="KW-1185">Reference proteome</keyword>